<dbReference type="PROSITE" id="PS50005">
    <property type="entry name" value="TPR"/>
    <property type="match status" value="2"/>
</dbReference>
<evidence type="ECO:0000256" key="3">
    <source>
        <dbReference type="PROSITE-ProRule" id="PRU00339"/>
    </source>
</evidence>
<dbReference type="EMBL" id="MAYW01000080">
    <property type="protein sequence ID" value="ODS32049.1"/>
    <property type="molecule type" value="Genomic_DNA"/>
</dbReference>
<dbReference type="PANTHER" id="PTHR44943:SF8">
    <property type="entry name" value="TPR REPEAT-CONTAINING PROTEIN MJ0263"/>
    <property type="match status" value="1"/>
</dbReference>
<evidence type="ECO:0000256" key="1">
    <source>
        <dbReference type="ARBA" id="ARBA00022737"/>
    </source>
</evidence>
<accession>A0A1E3X8Z6</accession>
<dbReference type="InterPro" id="IPR024983">
    <property type="entry name" value="CHAT_dom"/>
</dbReference>
<feature type="repeat" description="TPR" evidence="3">
    <location>
        <begin position="6"/>
        <end position="39"/>
    </location>
</feature>
<dbReference type="SUPFAM" id="SSF48452">
    <property type="entry name" value="TPR-like"/>
    <property type="match status" value="1"/>
</dbReference>
<dbReference type="AlphaFoldDB" id="A0A1E3X8Z6"/>
<dbReference type="Gene3D" id="3.40.50.1460">
    <property type="match status" value="1"/>
</dbReference>
<feature type="domain" description="CHAT" evidence="4">
    <location>
        <begin position="468"/>
        <end position="748"/>
    </location>
</feature>
<dbReference type="InterPro" id="IPR011990">
    <property type="entry name" value="TPR-like_helical_dom_sf"/>
</dbReference>
<dbReference type="Gene3D" id="1.25.40.10">
    <property type="entry name" value="Tetratricopeptide repeat domain"/>
    <property type="match status" value="1"/>
</dbReference>
<keyword evidence="2 3" id="KW-0802">TPR repeat</keyword>
<proteinExistence type="predicted"/>
<comment type="caution">
    <text evidence="5">The sequence shown here is derived from an EMBL/GenBank/DDBJ whole genome shotgun (WGS) entry which is preliminary data.</text>
</comment>
<sequence length="754" mass="85574">MIEFDSRYILRKANQLANSGKFEEAISLLQKVLKSRPEDEKTIEALAILHNNLGVKYANEGKFDEAIKQLEKALEYDPKSENVKRSMAFIYNSKGVELANKGVELANKGKFGEVLNSLENGLHFLEKAYQLDSTDDRIRSNLALAYSGVGIELYGKGEFQQARQFAEKAQSFGIKGELGKIIRENVNIVQTWKPLQEIPKKITTSTLKEFSTIGKIFKALKKQPRKVEDREVTPRYTDVSFPAEVNIDKWEALRVAVIRKEIITPEGEVKIQPKPHDHDVEVEVEIPEPKARGEPPPSMIVNVLVTAPDFEIEGDRFARIVVPIDADSEPAIFKLRAKEIGHKKITIDFIQDGRYLGVVNLEVEIIETYKVAREGEARAESNVEIGSMHDAPDLTLLIQEFSLPGPSTELRYTLTSPQDKLNLFYADFDKKVFSGSVKDWVEEMVKRIEEFSGGEVSSKVVENRLTAIGNNLYDQVMPENLKNFYWDNKDRIKSMVIVSDEPWIPWEIVKPYKSNETIQQEDFFCQYFSFSRWLRGSSPPTGISLTPGKILGVEVAKERRDISVISGKRRKKVDLEGIEREVEFICSLGERGLKVDVIPPKLEEVYNILKSGQFKLFHLCSHGTYNSLSPDRSFVQLLDGSISPEDIVGRRFKEKPFVFLNVCHSARAGYSLTRIGSWASQFSEAGCSGFVGSFWSVDDELAYLFAREFYSMFLDGIPLGEAFRQAREEVRKQNPFNTTWLAYCLYGDPLATIS</sequence>
<feature type="repeat" description="TPR" evidence="3">
    <location>
        <begin position="47"/>
        <end position="80"/>
    </location>
</feature>
<evidence type="ECO:0000256" key="2">
    <source>
        <dbReference type="ARBA" id="ARBA00022803"/>
    </source>
</evidence>
<dbReference type="Pfam" id="PF12770">
    <property type="entry name" value="CHAT"/>
    <property type="match status" value="1"/>
</dbReference>
<dbReference type="SMART" id="SM00028">
    <property type="entry name" value="TPR"/>
    <property type="match status" value="4"/>
</dbReference>
<dbReference type="Pfam" id="PF00515">
    <property type="entry name" value="TPR_1"/>
    <property type="match status" value="1"/>
</dbReference>
<evidence type="ECO:0000313" key="5">
    <source>
        <dbReference type="EMBL" id="ODS32049.1"/>
    </source>
</evidence>
<dbReference type="PANTHER" id="PTHR44943">
    <property type="entry name" value="CELLULOSE SYNTHASE OPERON PROTEIN C"/>
    <property type="match status" value="1"/>
</dbReference>
<evidence type="ECO:0000313" key="6">
    <source>
        <dbReference type="Proteomes" id="UP000094056"/>
    </source>
</evidence>
<dbReference type="PROSITE" id="PS50293">
    <property type="entry name" value="TPR_REGION"/>
    <property type="match status" value="1"/>
</dbReference>
<evidence type="ECO:0000259" key="4">
    <source>
        <dbReference type="Pfam" id="PF12770"/>
    </source>
</evidence>
<name>A0A1E3X8Z6_9BACT</name>
<gene>
    <name evidence="5" type="ORF">SCARUB_02834</name>
</gene>
<dbReference type="InterPro" id="IPR051685">
    <property type="entry name" value="Ycf3/AcsC/BcsC/TPR_MFPF"/>
</dbReference>
<dbReference type="InterPro" id="IPR019734">
    <property type="entry name" value="TPR_rpt"/>
</dbReference>
<protein>
    <recommendedName>
        <fullName evidence="4">CHAT domain-containing protein</fullName>
    </recommendedName>
</protein>
<organism evidence="5 6">
    <name type="scientific">Candidatus Scalindua rubra</name>
    <dbReference type="NCBI Taxonomy" id="1872076"/>
    <lineage>
        <taxon>Bacteria</taxon>
        <taxon>Pseudomonadati</taxon>
        <taxon>Planctomycetota</taxon>
        <taxon>Candidatus Brocadiia</taxon>
        <taxon>Candidatus Brocadiales</taxon>
        <taxon>Candidatus Scalinduaceae</taxon>
        <taxon>Candidatus Scalindua</taxon>
    </lineage>
</organism>
<reference evidence="5 6" key="1">
    <citation type="submission" date="2016-07" db="EMBL/GenBank/DDBJ databases">
        <title>Draft genome of Scalindua rubra, obtained from a brine-seawater interface in the Red Sea, sheds light on salt adaptation in anammox bacteria.</title>
        <authorList>
            <person name="Speth D.R."/>
            <person name="Lagkouvardos I."/>
            <person name="Wang Y."/>
            <person name="Qian P.-Y."/>
            <person name="Dutilh B.E."/>
            <person name="Jetten M.S."/>
        </authorList>
    </citation>
    <scope>NUCLEOTIDE SEQUENCE [LARGE SCALE GENOMIC DNA]</scope>
    <source>
        <strain evidence="5">BSI-1</strain>
    </source>
</reference>
<dbReference type="Proteomes" id="UP000094056">
    <property type="component" value="Unassembled WGS sequence"/>
</dbReference>
<keyword evidence="1" id="KW-0677">Repeat</keyword>